<sequence>MTDAAAVHAGNVIRRLAEGQPLHPLPLERQSTCGSKSKGSYDTGLHVLALVIVLALSTLACGFPILVRRVPRMKVPHHFLFLARHFGTGVLLATAFVHLLPTAFISLTDPCLPKFWTETYPAMAGAIALAAVFFVVTIEMIFSGFGAPTHSHGDFEHMVAPETSDSPGIRPDLHPDEDPEYQTNGEAASSLLGKSKGHKRNSGSLSSRLNHISHGPDSIALEPIHSDSEDEGASDIGEDLANASGSKQHQDSAGLLSQMSPSEIAQQKKNLLQVMLLEAGILFHSVFIGMALSVATGSNFMVLLIAISFHQTFEGLALGARISAITIFPKGSMKPWLMALAYGTTTPIGQAIGLATHTLYDPASEAGLLMVGIMNAISSGLLLFAGLVELLAEDFLTDESWRILKGKKRIQASLCVFAGAFGMAFVGAFA</sequence>
<feature type="region of interest" description="Disordered" evidence="5">
    <location>
        <begin position="154"/>
        <end position="255"/>
    </location>
</feature>
<feature type="transmembrane region" description="Helical" evidence="6">
    <location>
        <begin position="300"/>
        <end position="324"/>
    </location>
</feature>
<dbReference type="GO" id="GO:0005886">
    <property type="term" value="C:plasma membrane"/>
    <property type="evidence" value="ECO:0007669"/>
    <property type="project" value="TreeGrafter"/>
</dbReference>
<feature type="transmembrane region" description="Helical" evidence="6">
    <location>
        <begin position="274"/>
        <end position="294"/>
    </location>
</feature>
<dbReference type="Pfam" id="PF02535">
    <property type="entry name" value="Zip"/>
    <property type="match status" value="1"/>
</dbReference>
<name>A0AAV9XHH3_9PEZI</name>
<protein>
    <recommendedName>
        <fullName evidence="9">Zinc/iron permease</fullName>
    </recommendedName>
</protein>
<feature type="compositionally biased region" description="Acidic residues" evidence="5">
    <location>
        <begin position="228"/>
        <end position="238"/>
    </location>
</feature>
<keyword evidence="2 6" id="KW-0812">Transmembrane</keyword>
<feature type="transmembrane region" description="Helical" evidence="6">
    <location>
        <begin position="45"/>
        <end position="67"/>
    </location>
</feature>
<feature type="transmembrane region" description="Helical" evidence="6">
    <location>
        <begin position="79"/>
        <end position="100"/>
    </location>
</feature>
<evidence type="ECO:0000313" key="7">
    <source>
        <dbReference type="EMBL" id="KAK6541106.1"/>
    </source>
</evidence>
<reference evidence="7 8" key="1">
    <citation type="submission" date="2019-10" db="EMBL/GenBank/DDBJ databases">
        <authorList>
            <person name="Palmer J.M."/>
        </authorList>
    </citation>
    <scope>NUCLEOTIDE SEQUENCE [LARGE SCALE GENOMIC DNA]</scope>
    <source>
        <strain evidence="7 8">TWF694</strain>
    </source>
</reference>
<keyword evidence="8" id="KW-1185">Reference proteome</keyword>
<dbReference type="GO" id="GO:0005385">
    <property type="term" value="F:zinc ion transmembrane transporter activity"/>
    <property type="evidence" value="ECO:0007669"/>
    <property type="project" value="TreeGrafter"/>
</dbReference>
<evidence type="ECO:0008006" key="9">
    <source>
        <dbReference type="Google" id="ProtNLM"/>
    </source>
</evidence>
<dbReference type="InterPro" id="IPR003689">
    <property type="entry name" value="ZIP"/>
</dbReference>
<feature type="transmembrane region" description="Helical" evidence="6">
    <location>
        <begin position="336"/>
        <end position="360"/>
    </location>
</feature>
<dbReference type="Proteomes" id="UP001365542">
    <property type="component" value="Unassembled WGS sequence"/>
</dbReference>
<proteinExistence type="predicted"/>
<feature type="transmembrane region" description="Helical" evidence="6">
    <location>
        <begin position="120"/>
        <end position="142"/>
    </location>
</feature>
<evidence type="ECO:0000256" key="2">
    <source>
        <dbReference type="ARBA" id="ARBA00022692"/>
    </source>
</evidence>
<keyword evidence="4 6" id="KW-0472">Membrane</keyword>
<feature type="transmembrane region" description="Helical" evidence="6">
    <location>
        <begin position="412"/>
        <end position="429"/>
    </location>
</feature>
<evidence type="ECO:0000313" key="8">
    <source>
        <dbReference type="Proteomes" id="UP001365542"/>
    </source>
</evidence>
<organism evidence="7 8">
    <name type="scientific">Orbilia ellipsospora</name>
    <dbReference type="NCBI Taxonomy" id="2528407"/>
    <lineage>
        <taxon>Eukaryota</taxon>
        <taxon>Fungi</taxon>
        <taxon>Dikarya</taxon>
        <taxon>Ascomycota</taxon>
        <taxon>Pezizomycotina</taxon>
        <taxon>Orbiliomycetes</taxon>
        <taxon>Orbiliales</taxon>
        <taxon>Orbiliaceae</taxon>
        <taxon>Orbilia</taxon>
    </lineage>
</organism>
<feature type="transmembrane region" description="Helical" evidence="6">
    <location>
        <begin position="366"/>
        <end position="391"/>
    </location>
</feature>
<evidence type="ECO:0000256" key="3">
    <source>
        <dbReference type="ARBA" id="ARBA00022989"/>
    </source>
</evidence>
<dbReference type="PANTHER" id="PTHR11040:SF60">
    <property type="entry name" value="FAMILY ZINC TRANSPORTER, PUTATIVE (AFU_ORTHOLOGUE AFUA_8G04010)-RELATED"/>
    <property type="match status" value="1"/>
</dbReference>
<dbReference type="PANTHER" id="PTHR11040">
    <property type="entry name" value="ZINC/IRON TRANSPORTER"/>
    <property type="match status" value="1"/>
</dbReference>
<gene>
    <name evidence="7" type="ORF">TWF694_008481</name>
</gene>
<evidence type="ECO:0000256" key="6">
    <source>
        <dbReference type="SAM" id="Phobius"/>
    </source>
</evidence>
<evidence type="ECO:0000256" key="1">
    <source>
        <dbReference type="ARBA" id="ARBA00004141"/>
    </source>
</evidence>
<evidence type="ECO:0000256" key="5">
    <source>
        <dbReference type="SAM" id="MobiDB-lite"/>
    </source>
</evidence>
<comment type="caution">
    <text evidence="7">The sequence shown here is derived from an EMBL/GenBank/DDBJ whole genome shotgun (WGS) entry which is preliminary data.</text>
</comment>
<dbReference type="AlphaFoldDB" id="A0AAV9XHH3"/>
<evidence type="ECO:0000256" key="4">
    <source>
        <dbReference type="ARBA" id="ARBA00023136"/>
    </source>
</evidence>
<keyword evidence="3 6" id="KW-1133">Transmembrane helix</keyword>
<accession>A0AAV9XHH3</accession>
<dbReference type="EMBL" id="JAVHJO010000004">
    <property type="protein sequence ID" value="KAK6541106.1"/>
    <property type="molecule type" value="Genomic_DNA"/>
</dbReference>
<comment type="subcellular location">
    <subcellularLocation>
        <location evidence="1">Membrane</location>
        <topology evidence="1">Multi-pass membrane protein</topology>
    </subcellularLocation>
</comment>